<dbReference type="SMART" id="SM00028">
    <property type="entry name" value="TPR"/>
    <property type="match status" value="5"/>
</dbReference>
<dbReference type="Proteomes" id="UP001519332">
    <property type="component" value="Unassembled WGS sequence"/>
</dbReference>
<dbReference type="InterPro" id="IPR027417">
    <property type="entry name" value="P-loop_NTPase"/>
</dbReference>
<protein>
    <submittedName>
        <fullName evidence="2">Tfp pilus assembly protein PilF</fullName>
    </submittedName>
</protein>
<dbReference type="InterPro" id="IPR019734">
    <property type="entry name" value="TPR_rpt"/>
</dbReference>
<dbReference type="InterPro" id="IPR029787">
    <property type="entry name" value="Nucleotide_cyclase"/>
</dbReference>
<dbReference type="Gene3D" id="1.25.40.10">
    <property type="entry name" value="Tetratricopeptide repeat domain"/>
    <property type="match status" value="2"/>
</dbReference>
<reference evidence="2 3" key="1">
    <citation type="submission" date="2021-03" db="EMBL/GenBank/DDBJ databases">
        <title>Sequencing the genomes of 1000 actinobacteria strains.</title>
        <authorList>
            <person name="Klenk H.-P."/>
        </authorList>
    </citation>
    <scope>NUCLEOTIDE SEQUENCE [LARGE SCALE GENOMIC DNA]</scope>
    <source>
        <strain evidence="2 3">DSM 46670</strain>
    </source>
</reference>
<evidence type="ECO:0000256" key="1">
    <source>
        <dbReference type="PROSITE-ProRule" id="PRU00339"/>
    </source>
</evidence>
<dbReference type="Pfam" id="PF13424">
    <property type="entry name" value="TPR_12"/>
    <property type="match status" value="2"/>
</dbReference>
<dbReference type="PANTHER" id="PTHR47691:SF3">
    <property type="entry name" value="HTH-TYPE TRANSCRIPTIONAL REGULATOR RV0890C-RELATED"/>
    <property type="match status" value="1"/>
</dbReference>
<dbReference type="EMBL" id="JAGINW010000001">
    <property type="protein sequence ID" value="MBP2324931.1"/>
    <property type="molecule type" value="Genomic_DNA"/>
</dbReference>
<keyword evidence="1" id="KW-0802">TPR repeat</keyword>
<dbReference type="PANTHER" id="PTHR47691">
    <property type="entry name" value="REGULATOR-RELATED"/>
    <property type="match status" value="1"/>
</dbReference>
<gene>
    <name evidence="2" type="ORF">JOF56_005316</name>
</gene>
<feature type="repeat" description="TPR" evidence="1">
    <location>
        <begin position="775"/>
        <end position="808"/>
    </location>
</feature>
<dbReference type="Gene3D" id="3.30.70.1230">
    <property type="entry name" value="Nucleotide cyclase"/>
    <property type="match status" value="1"/>
</dbReference>
<dbReference type="PRINTS" id="PR00364">
    <property type="entry name" value="DISEASERSIST"/>
</dbReference>
<name>A0ABS4TKH9_9PSEU</name>
<dbReference type="InterPro" id="IPR011990">
    <property type="entry name" value="TPR-like_helical_dom_sf"/>
</dbReference>
<dbReference type="SUPFAM" id="SSF52540">
    <property type="entry name" value="P-loop containing nucleoside triphosphate hydrolases"/>
    <property type="match status" value="1"/>
</dbReference>
<dbReference type="Gene3D" id="3.40.50.300">
    <property type="entry name" value="P-loop containing nucleotide triphosphate hydrolases"/>
    <property type="match status" value="1"/>
</dbReference>
<sequence length="864" mass="94276">MDVERFNDAGRTNENRLVVRAGVYRALDAALRDAGIPEADCHREDCGDGVLVTASPDVPKALFVANLPRELAKALQTHNKTHAPQEWIRLRMALHAGELHYDPHGVVGAAVNMAFRLVEAPPLRKALASSPGVLALITSSWFYEDVVRQSQAAVPGSYRPVQVTVKETTGVGWISLPDHPYPVRESRLVEPQTASVPRQLPAHSRHFVGRQNELRQLTEMLDEVVHNTGAVVISAIDGTAGIGKTTLAVHWARQVADWFPDGQLYVNLRGFDPAGTPMHPAEAIRGFLDAFEVPAEKVPASVQAQAALYRTLMADRRVLVVLDNAKDINQVRPLLPGGTSCFVVITTRVQMPGLVMQEGASPFTLGTLGRTEAESLLAGHLGPQRLAAELDAVTELVAYCGGLPLALSIVAARAALNPRLPLSALAAELRDENTRLDALEAGDPDASVRTVFSWSYRGLDEPHARMFRLLGLHPGPDLSVAAAASLAGVDVIVARRVLSHLVRANLVEQYANDRFELHDLLRSYSLDLSNKLDTASDRFDAVRRMFGHYLSTACAADRLLAPHRDRAVSPSADDDVRPVQLDDVEQALAWLTAEHLVLQAVAAEAARWGQSRYAWQIVWSLTTFLQRGGHWHDLAASGGIALTAAQQLNDPSAQALMRSNVAHACVRLGAFGDAHEHLQEALELHRQSNDLPALAHVHLELAWAYWQERDLAEAHRHAVSALEVYRSCGHLAGQAAALNDIGWYLGQLGDHREALAHCYEALDVQHSLGDRVGEAATWDSIGFAHEHLGDHAEAIAAYRKGLSLYREQGSRYEQAVALTHLGNACRAVGDVDTARTSWESALALLEHLRHPQADQVRADLETLH</sequence>
<evidence type="ECO:0000313" key="2">
    <source>
        <dbReference type="EMBL" id="MBP2324931.1"/>
    </source>
</evidence>
<dbReference type="SUPFAM" id="SSF48452">
    <property type="entry name" value="TPR-like"/>
    <property type="match status" value="1"/>
</dbReference>
<keyword evidence="3" id="KW-1185">Reference proteome</keyword>
<organism evidence="2 3">
    <name type="scientific">Kibdelosporangium banguiense</name>
    <dbReference type="NCBI Taxonomy" id="1365924"/>
    <lineage>
        <taxon>Bacteria</taxon>
        <taxon>Bacillati</taxon>
        <taxon>Actinomycetota</taxon>
        <taxon>Actinomycetes</taxon>
        <taxon>Pseudonocardiales</taxon>
        <taxon>Pseudonocardiaceae</taxon>
        <taxon>Kibdelosporangium</taxon>
    </lineage>
</organism>
<evidence type="ECO:0000313" key="3">
    <source>
        <dbReference type="Proteomes" id="UP001519332"/>
    </source>
</evidence>
<proteinExistence type="predicted"/>
<dbReference type="SUPFAM" id="SSF55073">
    <property type="entry name" value="Nucleotide cyclase"/>
    <property type="match status" value="1"/>
</dbReference>
<accession>A0ABS4TKH9</accession>
<dbReference type="PROSITE" id="PS50005">
    <property type="entry name" value="TPR"/>
    <property type="match status" value="1"/>
</dbReference>
<dbReference type="RefSeq" id="WP_209642193.1">
    <property type="nucleotide sequence ID" value="NZ_JAGINW010000001.1"/>
</dbReference>
<comment type="caution">
    <text evidence="2">The sequence shown here is derived from an EMBL/GenBank/DDBJ whole genome shotgun (WGS) entry which is preliminary data.</text>
</comment>